<evidence type="ECO:0000256" key="10">
    <source>
        <dbReference type="PIRSR" id="PIRSR618044-2"/>
    </source>
</evidence>
<dbReference type="Proteomes" id="UP000177306">
    <property type="component" value="Unassembled WGS sequence"/>
</dbReference>
<organism evidence="14 15">
    <name type="scientific">Candidatus Kaiserbacteria bacterium RIFCSPLOWO2_01_FULL_53_17</name>
    <dbReference type="NCBI Taxonomy" id="1798511"/>
    <lineage>
        <taxon>Bacteria</taxon>
        <taxon>Candidatus Kaiseribacteriota</taxon>
    </lineage>
</organism>
<evidence type="ECO:0000256" key="1">
    <source>
        <dbReference type="ARBA" id="ARBA00004752"/>
    </source>
</evidence>
<feature type="domain" description="L,D-TPase catalytic" evidence="13">
    <location>
        <begin position="104"/>
        <end position="220"/>
    </location>
</feature>
<evidence type="ECO:0000256" key="4">
    <source>
        <dbReference type="ARBA" id="ARBA00022729"/>
    </source>
</evidence>
<keyword evidence="6 11" id="KW-0133">Cell shape</keyword>
<dbReference type="GO" id="GO:0006508">
    <property type="term" value="P:proteolysis"/>
    <property type="evidence" value="ECO:0007669"/>
    <property type="project" value="InterPro"/>
</dbReference>
<dbReference type="PANTHER" id="PTHR30582">
    <property type="entry name" value="L,D-TRANSPEPTIDASE"/>
    <property type="match status" value="1"/>
</dbReference>
<dbReference type="InterPro" id="IPR038063">
    <property type="entry name" value="Transpep_catalytic_dom"/>
</dbReference>
<keyword evidence="7 11" id="KW-0573">Peptidoglycan synthesis</keyword>
<dbReference type="GO" id="GO:0016740">
    <property type="term" value="F:transferase activity"/>
    <property type="evidence" value="ECO:0007669"/>
    <property type="project" value="UniProtKB-KW"/>
</dbReference>
<reference evidence="14 15" key="1">
    <citation type="journal article" date="2016" name="Nat. Commun.">
        <title>Thousands of microbial genomes shed light on interconnected biogeochemical processes in an aquifer system.</title>
        <authorList>
            <person name="Anantharaman K."/>
            <person name="Brown C.T."/>
            <person name="Hug L.A."/>
            <person name="Sharon I."/>
            <person name="Castelle C.J."/>
            <person name="Probst A.J."/>
            <person name="Thomas B.C."/>
            <person name="Singh A."/>
            <person name="Wilkins M.J."/>
            <person name="Karaoz U."/>
            <person name="Brodie E.L."/>
            <person name="Williams K.H."/>
            <person name="Hubbard S.S."/>
            <person name="Banfield J.F."/>
        </authorList>
    </citation>
    <scope>NUCLEOTIDE SEQUENCE [LARGE SCALE GENOMIC DNA]</scope>
</reference>
<accession>A0A1F6EHW7</accession>
<dbReference type="GO" id="GO:0005576">
    <property type="term" value="C:extracellular region"/>
    <property type="evidence" value="ECO:0007669"/>
    <property type="project" value="TreeGrafter"/>
</dbReference>
<keyword evidence="3" id="KW-0808">Transferase</keyword>
<protein>
    <recommendedName>
        <fullName evidence="13">L,D-TPase catalytic domain-containing protein</fullName>
    </recommendedName>
</protein>
<dbReference type="InterPro" id="IPR005490">
    <property type="entry name" value="LD_TPept_cat_dom"/>
</dbReference>
<feature type="active site" description="Nucleophile" evidence="11">
    <location>
        <position position="196"/>
    </location>
</feature>
<evidence type="ECO:0000256" key="5">
    <source>
        <dbReference type="ARBA" id="ARBA00022801"/>
    </source>
</evidence>
<keyword evidence="5" id="KW-0378">Hydrolase</keyword>
<feature type="binding site" evidence="10">
    <location>
        <position position="428"/>
    </location>
    <ligand>
        <name>substrate</name>
    </ligand>
</feature>
<dbReference type="Pfam" id="PF03734">
    <property type="entry name" value="YkuD"/>
    <property type="match status" value="1"/>
</dbReference>
<dbReference type="PRINTS" id="PR00725">
    <property type="entry name" value="DADACBPTASE1"/>
</dbReference>
<dbReference type="InterPro" id="IPR050979">
    <property type="entry name" value="LD-transpeptidase"/>
</dbReference>
<dbReference type="InterPro" id="IPR012338">
    <property type="entry name" value="Beta-lactam/transpept-like"/>
</dbReference>
<evidence type="ECO:0000256" key="9">
    <source>
        <dbReference type="PIRSR" id="PIRSR618044-1"/>
    </source>
</evidence>
<dbReference type="GO" id="GO:0018104">
    <property type="term" value="P:peptidoglycan-protein cross-linking"/>
    <property type="evidence" value="ECO:0007669"/>
    <property type="project" value="TreeGrafter"/>
</dbReference>
<evidence type="ECO:0000313" key="15">
    <source>
        <dbReference type="Proteomes" id="UP000177306"/>
    </source>
</evidence>
<comment type="pathway">
    <text evidence="1 11">Cell wall biogenesis; peptidoglycan biosynthesis.</text>
</comment>
<dbReference type="CDD" id="cd16913">
    <property type="entry name" value="YkuD_like"/>
    <property type="match status" value="1"/>
</dbReference>
<dbReference type="PROSITE" id="PS52029">
    <property type="entry name" value="LD_TPASE"/>
    <property type="match status" value="1"/>
</dbReference>
<evidence type="ECO:0000256" key="3">
    <source>
        <dbReference type="ARBA" id="ARBA00022679"/>
    </source>
</evidence>
<feature type="active site" description="Proton acceptor" evidence="9">
    <location>
        <position position="272"/>
    </location>
</feature>
<comment type="similarity">
    <text evidence="2 12">Belongs to the peptidase S11 family.</text>
</comment>
<sequence>MPSHSPHSFDTRAFIFSLKCLCGIVILFSAVRYGTALASDVLVPDDSEDLITTEIKIEEVKAKRKMRSQGSQEVLTKLQEYENTLATRTIGTASVETLSAAHERLIAADLSAMKLYLFENGVASTTFDILSKGKRGSRWETPTGLYKIETKEEDHFSSIGEVHMPYSMQFFGNFFIHGWPFYPSGGLVAEGYSGGCIRLSTNDAERVYEFASQGTPIFVWEGEMASSTSFTVEQKPLPKISAKVFLVADIKNGTVFAERSPDEVFPIASLSKLLTALVANETIHFDRTLVVTRDDRKQTDGTPGSILPDDVISVGNMLYPLLMESNNSIAYTLARFHGTSNFMQWVNDKAKAIGMEHTSLEDPSGLSEHNVSTANDLFKLARYIHDSQSYILNISRETEKKITSETGRTYAVGNFNHFAGTPGFLGGKTGYTDAARETMVTIFEVPIENERATIAIIILGSADRKTDVENLLAWFKNAATAAVATPPVPAE</sequence>
<dbReference type="EMBL" id="MFLY01000004">
    <property type="protein sequence ID" value="OGG73250.1"/>
    <property type="molecule type" value="Genomic_DNA"/>
</dbReference>
<proteinExistence type="inferred from homology"/>
<dbReference type="GO" id="GO:0009002">
    <property type="term" value="F:serine-type D-Ala-D-Ala carboxypeptidase activity"/>
    <property type="evidence" value="ECO:0007669"/>
    <property type="project" value="InterPro"/>
</dbReference>
<evidence type="ECO:0000256" key="12">
    <source>
        <dbReference type="RuleBase" id="RU004016"/>
    </source>
</evidence>
<feature type="active site" evidence="9">
    <location>
        <position position="325"/>
    </location>
</feature>
<evidence type="ECO:0000313" key="14">
    <source>
        <dbReference type="EMBL" id="OGG73250.1"/>
    </source>
</evidence>
<dbReference type="Gene3D" id="2.40.440.10">
    <property type="entry name" value="L,D-transpeptidase catalytic domain-like"/>
    <property type="match status" value="1"/>
</dbReference>
<dbReference type="GO" id="GO:0071972">
    <property type="term" value="F:peptidoglycan L,D-transpeptidase activity"/>
    <property type="evidence" value="ECO:0007669"/>
    <property type="project" value="TreeGrafter"/>
</dbReference>
<dbReference type="SUPFAM" id="SSF141523">
    <property type="entry name" value="L,D-transpeptidase catalytic domain-like"/>
    <property type="match status" value="1"/>
</dbReference>
<evidence type="ECO:0000256" key="6">
    <source>
        <dbReference type="ARBA" id="ARBA00022960"/>
    </source>
</evidence>
<comment type="caution">
    <text evidence="14">The sequence shown here is derived from an EMBL/GenBank/DDBJ whole genome shotgun (WGS) entry which is preliminary data.</text>
</comment>
<dbReference type="InterPro" id="IPR001967">
    <property type="entry name" value="Peptidase_S11_N"/>
</dbReference>
<name>A0A1F6EHW7_9BACT</name>
<dbReference type="GO" id="GO:0071555">
    <property type="term" value="P:cell wall organization"/>
    <property type="evidence" value="ECO:0007669"/>
    <property type="project" value="UniProtKB-UniRule"/>
</dbReference>
<evidence type="ECO:0000259" key="13">
    <source>
        <dbReference type="PROSITE" id="PS52029"/>
    </source>
</evidence>
<keyword evidence="8 11" id="KW-0961">Cell wall biogenesis/degradation</keyword>
<dbReference type="GO" id="GO:0008360">
    <property type="term" value="P:regulation of cell shape"/>
    <property type="evidence" value="ECO:0007669"/>
    <property type="project" value="UniProtKB-UniRule"/>
</dbReference>
<dbReference type="AlphaFoldDB" id="A0A1F6EHW7"/>
<keyword evidence="4" id="KW-0732">Signal</keyword>
<evidence type="ECO:0000256" key="2">
    <source>
        <dbReference type="ARBA" id="ARBA00007164"/>
    </source>
</evidence>
<evidence type="ECO:0000256" key="8">
    <source>
        <dbReference type="ARBA" id="ARBA00023316"/>
    </source>
</evidence>
<feature type="active site" description="Proton donor/acceptor" evidence="11">
    <location>
        <position position="177"/>
    </location>
</feature>
<evidence type="ECO:0000256" key="11">
    <source>
        <dbReference type="PROSITE-ProRule" id="PRU01373"/>
    </source>
</evidence>
<dbReference type="InterPro" id="IPR018044">
    <property type="entry name" value="Peptidase_S11"/>
</dbReference>
<gene>
    <name evidence="14" type="ORF">A3A38_03920</name>
</gene>
<dbReference type="Pfam" id="PF00768">
    <property type="entry name" value="Peptidase_S11"/>
    <property type="match status" value="1"/>
</dbReference>
<dbReference type="UniPathway" id="UPA00219"/>
<evidence type="ECO:0000256" key="7">
    <source>
        <dbReference type="ARBA" id="ARBA00022984"/>
    </source>
</evidence>
<dbReference type="Gene3D" id="3.40.710.10">
    <property type="entry name" value="DD-peptidase/beta-lactamase superfamily"/>
    <property type="match status" value="1"/>
</dbReference>
<dbReference type="PANTHER" id="PTHR30582:SF2">
    <property type="entry name" value="L,D-TRANSPEPTIDASE YCIB-RELATED"/>
    <property type="match status" value="1"/>
</dbReference>
<dbReference type="SUPFAM" id="SSF56601">
    <property type="entry name" value="beta-lactamase/transpeptidase-like"/>
    <property type="match status" value="1"/>
</dbReference>
<feature type="active site" description="Acyl-ester intermediate" evidence="9">
    <location>
        <position position="269"/>
    </location>
</feature>